<sequence>MTSGDKLKARFLRRVEKPVSREELKRLARSCKSAGKRAAPEDRMDIAAALAHAAFLAPDRTAETYDAVSEGWTGNAVKAARIEPFDRAPEPVPPGLWDEYWGIVEDGLAGKLDALAITQRTAALGKYFTDQATARVAEMAHLFEGVSQAAERDMPELISLSTLAACPQGSLGREFHDLIVDNKFDLEVLDRTEISIHALPQPLDYLNTRMLQAHDLWHITAGYETTALHEIAISAFQMAQFGHNYSAQFLSITAVISALSPARGYPILMDTVTSAWIHGRETPSMILIPWEDVWDQPVETIRRNYGIRPYERQYPADLIEQSRMLTGGLGMFTAVLHRVFTAVTGPLHPRRA</sequence>
<evidence type="ECO:0008006" key="3">
    <source>
        <dbReference type="Google" id="ProtNLM"/>
    </source>
</evidence>
<gene>
    <name evidence="1" type="ORF">HAD_17087</name>
</gene>
<dbReference type="AlphaFoldDB" id="A0A069E5J1"/>
<dbReference type="PATRIC" id="fig|1280949.3.peg.3468"/>
<dbReference type="Proteomes" id="UP000027446">
    <property type="component" value="Unassembled WGS sequence"/>
</dbReference>
<dbReference type="InterPro" id="IPR007715">
    <property type="entry name" value="Coq4"/>
</dbReference>
<dbReference type="STRING" id="1280949.HAD_17087"/>
<evidence type="ECO:0000313" key="2">
    <source>
        <dbReference type="Proteomes" id="UP000027446"/>
    </source>
</evidence>
<accession>A0A069E5J1</accession>
<dbReference type="GO" id="GO:0006744">
    <property type="term" value="P:ubiquinone biosynthetic process"/>
    <property type="evidence" value="ECO:0007669"/>
    <property type="project" value="InterPro"/>
</dbReference>
<evidence type="ECO:0000313" key="1">
    <source>
        <dbReference type="EMBL" id="KCZ82797.1"/>
    </source>
</evidence>
<organism evidence="1 2">
    <name type="scientific">Hyphomonas adhaerens MHS-3</name>
    <dbReference type="NCBI Taxonomy" id="1280949"/>
    <lineage>
        <taxon>Bacteria</taxon>
        <taxon>Pseudomonadati</taxon>
        <taxon>Pseudomonadota</taxon>
        <taxon>Alphaproteobacteria</taxon>
        <taxon>Hyphomonadales</taxon>
        <taxon>Hyphomonadaceae</taxon>
        <taxon>Hyphomonas</taxon>
    </lineage>
</organism>
<reference evidence="1 2" key="1">
    <citation type="journal article" date="2014" name="Antonie Van Leeuwenhoek">
        <title>Hyphomonas beringensis sp. nov. and Hyphomonas chukchiensis sp. nov., isolated from surface seawater of the Bering Sea and Chukchi Sea.</title>
        <authorList>
            <person name="Li C."/>
            <person name="Lai Q."/>
            <person name="Li G."/>
            <person name="Dong C."/>
            <person name="Wang J."/>
            <person name="Liao Y."/>
            <person name="Shao Z."/>
        </authorList>
    </citation>
    <scope>NUCLEOTIDE SEQUENCE [LARGE SCALE GENOMIC DNA]</scope>
    <source>
        <strain evidence="1 2">MHS-3</strain>
    </source>
</reference>
<dbReference type="PANTHER" id="PTHR12922:SF7">
    <property type="entry name" value="UBIQUINONE BIOSYNTHESIS PROTEIN COQ4 HOMOLOG, MITOCHONDRIAL"/>
    <property type="match status" value="1"/>
</dbReference>
<dbReference type="Pfam" id="PF05019">
    <property type="entry name" value="Coq4"/>
    <property type="match status" value="1"/>
</dbReference>
<dbReference type="eggNOG" id="COG5031">
    <property type="taxonomic scope" value="Bacteria"/>
</dbReference>
<dbReference type="PANTHER" id="PTHR12922">
    <property type="entry name" value="UBIQUINONE BIOSYNTHESIS PROTEIN"/>
    <property type="match status" value="1"/>
</dbReference>
<dbReference type="RefSeq" id="WP_035573976.1">
    <property type="nucleotide sequence ID" value="NZ_ARYH01000004.1"/>
</dbReference>
<keyword evidence="2" id="KW-1185">Reference proteome</keyword>
<proteinExistence type="predicted"/>
<dbReference type="EMBL" id="ARYH01000004">
    <property type="protein sequence ID" value="KCZ82797.1"/>
    <property type="molecule type" value="Genomic_DNA"/>
</dbReference>
<comment type="caution">
    <text evidence="1">The sequence shown here is derived from an EMBL/GenBank/DDBJ whole genome shotgun (WGS) entry which is preliminary data.</text>
</comment>
<dbReference type="OrthoDB" id="5723450at2"/>
<protein>
    <recommendedName>
        <fullName evidence="3">Ubiquinone biosynthesis protein</fullName>
    </recommendedName>
</protein>
<name>A0A069E5J1_9PROT</name>